<dbReference type="SUPFAM" id="SSF56266">
    <property type="entry name" value="DmpA/ArgJ-like"/>
    <property type="match status" value="1"/>
</dbReference>
<evidence type="ECO:0000256" key="1">
    <source>
        <dbReference type="ARBA" id="ARBA00007068"/>
    </source>
</evidence>
<dbReference type="InterPro" id="IPR005321">
    <property type="entry name" value="Peptidase_S58_DmpA"/>
</dbReference>
<dbReference type="InterPro" id="IPR016117">
    <property type="entry name" value="ArgJ-like_dom_sf"/>
</dbReference>
<protein>
    <submittedName>
        <fullName evidence="2">P1 family peptidase</fullName>
    </submittedName>
</protein>
<gene>
    <name evidence="2" type="ORF">NK718_12990</name>
</gene>
<dbReference type="PANTHER" id="PTHR36512">
    <property type="entry name" value="D-AMINOPEPTIDASE"/>
    <property type="match status" value="1"/>
</dbReference>
<dbReference type="EMBL" id="JANCLU010000011">
    <property type="protein sequence ID" value="MCP8939434.1"/>
    <property type="molecule type" value="Genomic_DNA"/>
</dbReference>
<name>A0ABT1LD56_9HYPH</name>
<organism evidence="2 3">
    <name type="scientific">Alsobacter ponti</name>
    <dbReference type="NCBI Taxonomy" id="2962936"/>
    <lineage>
        <taxon>Bacteria</taxon>
        <taxon>Pseudomonadati</taxon>
        <taxon>Pseudomonadota</taxon>
        <taxon>Alphaproteobacteria</taxon>
        <taxon>Hyphomicrobiales</taxon>
        <taxon>Alsobacteraceae</taxon>
        <taxon>Alsobacter</taxon>
    </lineage>
</organism>
<accession>A0ABT1LD56</accession>
<comment type="caution">
    <text evidence="2">The sequence shown here is derived from an EMBL/GenBank/DDBJ whole genome shotgun (WGS) entry which is preliminary data.</text>
</comment>
<dbReference type="PANTHER" id="PTHR36512:SF3">
    <property type="entry name" value="BLR5678 PROTEIN"/>
    <property type="match status" value="1"/>
</dbReference>
<dbReference type="CDD" id="cd02253">
    <property type="entry name" value="DmpA"/>
    <property type="match status" value="1"/>
</dbReference>
<dbReference type="Pfam" id="PF03576">
    <property type="entry name" value="Peptidase_S58"/>
    <property type="match status" value="1"/>
</dbReference>
<reference evidence="2 3" key="1">
    <citation type="submission" date="2022-07" db="EMBL/GenBank/DDBJ databases">
        <authorList>
            <person name="Li W.-J."/>
            <person name="Deng Q.-Q."/>
        </authorList>
    </citation>
    <scope>NUCLEOTIDE SEQUENCE [LARGE SCALE GENOMIC DNA]</scope>
    <source>
        <strain evidence="2 3">SYSU M60028</strain>
    </source>
</reference>
<dbReference type="Proteomes" id="UP001205890">
    <property type="component" value="Unassembled WGS sequence"/>
</dbReference>
<evidence type="ECO:0000313" key="2">
    <source>
        <dbReference type="EMBL" id="MCP8939434.1"/>
    </source>
</evidence>
<comment type="similarity">
    <text evidence="1">Belongs to the peptidase S58 family.</text>
</comment>
<proteinExistence type="inferred from homology"/>
<dbReference type="Gene3D" id="3.60.70.12">
    <property type="entry name" value="L-amino peptidase D-ALA esterase/amidase"/>
    <property type="match status" value="1"/>
</dbReference>
<keyword evidence="3" id="KW-1185">Reference proteome</keyword>
<sequence>MSAAPQSPARALGWRFGPLPTGPRNSLCDVAGVRVGHRTLVEGALRTGVTAILPHDGDLYREKALAAVHVINGFGKSAGLMQVAELGTLETPILLTNTFSVGACVDALIRDAVRRNPEIGRRDPTVNPVVCECNDGYLSDLQAQAVTVDDALAAIADAGADFARGSVGGGTGMSAFGFKGGIGTASRRLDLQPGPFMLGVLAQANFGRAGDLVLPDGRSAPLPLSRPAAENGSVIVVVATDLPLDHRQLTRAIRRAGVGLARLGAFWGHGSGDIALGFSTAWRLRHDETRDVIPGAMLCEQRMDLVFEAVADATQEAVLDAMLSSPAMIGRDGHFRPSLADALRDASAQNG</sequence>
<evidence type="ECO:0000313" key="3">
    <source>
        <dbReference type="Proteomes" id="UP001205890"/>
    </source>
</evidence>
<dbReference type="RefSeq" id="WP_254742899.1">
    <property type="nucleotide sequence ID" value="NZ_JANCLU010000011.1"/>
</dbReference>